<dbReference type="InterPro" id="IPR013159">
    <property type="entry name" value="DnaA_C"/>
</dbReference>
<dbReference type="EMBL" id="LPWF01000016">
    <property type="protein sequence ID" value="ODR99790.1"/>
    <property type="molecule type" value="Genomic_DNA"/>
</dbReference>
<dbReference type="SMART" id="SM00760">
    <property type="entry name" value="Bac_DnaA_C"/>
    <property type="match status" value="1"/>
</dbReference>
<dbReference type="Pfam" id="PF08299">
    <property type="entry name" value="Bac_DnaA_C"/>
    <property type="match status" value="1"/>
</dbReference>
<dbReference type="AlphaFoldDB" id="A0A1E3W1Y9"/>
<evidence type="ECO:0000259" key="1">
    <source>
        <dbReference type="SMART" id="SM00760"/>
    </source>
</evidence>
<reference evidence="2 3" key="1">
    <citation type="journal article" date="2016" name="Environ. Microbiol.">
        <title>New Methyloceanibacter diversity from North Sea sediments includes methanotroph containing solely the soluble methane monooxygenase.</title>
        <authorList>
            <person name="Vekeman B."/>
            <person name="Kerckhof F.M."/>
            <person name="Cremers G."/>
            <person name="de Vos P."/>
            <person name="Vandamme P."/>
            <person name="Boon N."/>
            <person name="Op den Camp H.J."/>
            <person name="Heylen K."/>
        </authorList>
    </citation>
    <scope>NUCLEOTIDE SEQUENCE [LARGE SCALE GENOMIC DNA]</scope>
    <source>
        <strain evidence="2 3">R-67175</strain>
    </source>
</reference>
<sequence length="100" mass="11018">MDPAVAAVFDVDVHDLSAATRRSPRAAFARQVAMYLAHVVCGLSLTEVGGLFARDRTTVAHACEVIEDRRDDPELDGRLEHLERAVAALIDALAWHRGRR</sequence>
<dbReference type="GO" id="GO:0006275">
    <property type="term" value="P:regulation of DNA replication"/>
    <property type="evidence" value="ECO:0007669"/>
    <property type="project" value="InterPro"/>
</dbReference>
<proteinExistence type="predicted"/>
<dbReference type="Gene3D" id="1.10.1750.10">
    <property type="match status" value="1"/>
</dbReference>
<dbReference type="GO" id="GO:0005524">
    <property type="term" value="F:ATP binding"/>
    <property type="evidence" value="ECO:0007669"/>
    <property type="project" value="InterPro"/>
</dbReference>
<accession>A0A1E3W1Y9</accession>
<dbReference type="CDD" id="cd06571">
    <property type="entry name" value="Bac_DnaA_C"/>
    <property type="match status" value="1"/>
</dbReference>
<gene>
    <name evidence="2" type="ORF">AUC69_08515</name>
</gene>
<evidence type="ECO:0000313" key="3">
    <source>
        <dbReference type="Proteomes" id="UP000094472"/>
    </source>
</evidence>
<organism evidence="2 3">
    <name type="scientific">Methyloceanibacter superfactus</name>
    <dbReference type="NCBI Taxonomy" id="1774969"/>
    <lineage>
        <taxon>Bacteria</taxon>
        <taxon>Pseudomonadati</taxon>
        <taxon>Pseudomonadota</taxon>
        <taxon>Alphaproteobacteria</taxon>
        <taxon>Hyphomicrobiales</taxon>
        <taxon>Hyphomicrobiaceae</taxon>
        <taxon>Methyloceanibacter</taxon>
    </lineage>
</organism>
<protein>
    <recommendedName>
        <fullName evidence="1">Chromosomal replication initiator DnaA C-terminal domain-containing protein</fullName>
    </recommendedName>
</protein>
<name>A0A1E3W1Y9_9HYPH</name>
<dbReference type="InterPro" id="IPR010921">
    <property type="entry name" value="Trp_repressor/repl_initiator"/>
</dbReference>
<dbReference type="GO" id="GO:0006270">
    <property type="term" value="P:DNA replication initiation"/>
    <property type="evidence" value="ECO:0007669"/>
    <property type="project" value="InterPro"/>
</dbReference>
<dbReference type="GO" id="GO:0043565">
    <property type="term" value="F:sequence-specific DNA binding"/>
    <property type="evidence" value="ECO:0007669"/>
    <property type="project" value="InterPro"/>
</dbReference>
<evidence type="ECO:0000313" key="2">
    <source>
        <dbReference type="EMBL" id="ODR99790.1"/>
    </source>
</evidence>
<dbReference type="Proteomes" id="UP000094472">
    <property type="component" value="Unassembled WGS sequence"/>
</dbReference>
<feature type="domain" description="Chromosomal replication initiator DnaA C-terminal" evidence="1">
    <location>
        <begin position="4"/>
        <end position="66"/>
    </location>
</feature>
<comment type="caution">
    <text evidence="2">The sequence shown here is derived from an EMBL/GenBank/DDBJ whole genome shotgun (WGS) entry which is preliminary data.</text>
</comment>
<dbReference type="STRING" id="1774969.AUC69_08515"/>
<keyword evidence="3" id="KW-1185">Reference proteome</keyword>
<dbReference type="SUPFAM" id="SSF48295">
    <property type="entry name" value="TrpR-like"/>
    <property type="match status" value="1"/>
</dbReference>